<feature type="non-terminal residue" evidence="2">
    <location>
        <position position="229"/>
    </location>
</feature>
<proteinExistence type="predicted"/>
<dbReference type="AlphaFoldDB" id="A0A5J4T5Z4"/>
<name>A0A5J4T5Z4_9EUKA</name>
<feature type="region of interest" description="Disordered" evidence="1">
    <location>
        <begin position="1"/>
        <end position="29"/>
    </location>
</feature>
<accession>A0A5J4T5Z4</accession>
<evidence type="ECO:0000313" key="3">
    <source>
        <dbReference type="Proteomes" id="UP000324800"/>
    </source>
</evidence>
<dbReference type="Proteomes" id="UP000324800">
    <property type="component" value="Unassembled WGS sequence"/>
</dbReference>
<protein>
    <submittedName>
        <fullName evidence="2">Uncharacterized protein</fullName>
    </submittedName>
</protein>
<comment type="caution">
    <text evidence="2">The sequence shown here is derived from an EMBL/GenBank/DDBJ whole genome shotgun (WGS) entry which is preliminary data.</text>
</comment>
<feature type="compositionally biased region" description="Basic and acidic residues" evidence="1">
    <location>
        <begin position="90"/>
        <end position="101"/>
    </location>
</feature>
<sequence length="229" mass="27683">MKLSLLNELRNRDPSNVVDEFGDEEEDEALVKVQESELKAEIHIYDQQEQPEMKEKENKKQKKKEKKEKTDFNYENNPKLALIEQQDEEEKQKDNKERQQEESDAEEDDDDNNKQNKNGDADMMDEELEYDEQKYVKKYKLIQQKKMENSLISYIYKIKDKADDILAPIVQQFLYDPDAVIQKVMGDYTFEYIMLFQKYGWRFFDDDEDEEEEDEDLFENNKCMKMNQI</sequence>
<evidence type="ECO:0000313" key="2">
    <source>
        <dbReference type="EMBL" id="KAA6353784.1"/>
    </source>
</evidence>
<gene>
    <name evidence="2" type="ORF">EZS28_050689</name>
</gene>
<feature type="compositionally biased region" description="Acidic residues" evidence="1">
    <location>
        <begin position="102"/>
        <end position="111"/>
    </location>
</feature>
<organism evidence="2 3">
    <name type="scientific">Streblomastix strix</name>
    <dbReference type="NCBI Taxonomy" id="222440"/>
    <lineage>
        <taxon>Eukaryota</taxon>
        <taxon>Metamonada</taxon>
        <taxon>Preaxostyla</taxon>
        <taxon>Oxymonadida</taxon>
        <taxon>Streblomastigidae</taxon>
        <taxon>Streblomastix</taxon>
    </lineage>
</organism>
<feature type="region of interest" description="Disordered" evidence="1">
    <location>
        <begin position="42"/>
        <end position="124"/>
    </location>
</feature>
<evidence type="ECO:0000256" key="1">
    <source>
        <dbReference type="SAM" id="MobiDB-lite"/>
    </source>
</evidence>
<dbReference type="EMBL" id="SNRW01037449">
    <property type="protein sequence ID" value="KAA6353784.1"/>
    <property type="molecule type" value="Genomic_DNA"/>
</dbReference>
<reference evidence="2 3" key="1">
    <citation type="submission" date="2019-03" db="EMBL/GenBank/DDBJ databases">
        <title>Single cell metagenomics reveals metabolic interactions within the superorganism composed of flagellate Streblomastix strix and complex community of Bacteroidetes bacteria on its surface.</title>
        <authorList>
            <person name="Treitli S.C."/>
            <person name="Kolisko M."/>
            <person name="Husnik F."/>
            <person name="Keeling P."/>
            <person name="Hampl V."/>
        </authorList>
    </citation>
    <scope>NUCLEOTIDE SEQUENCE [LARGE SCALE GENOMIC DNA]</scope>
    <source>
        <strain evidence="2">ST1C</strain>
    </source>
</reference>
<feature type="compositionally biased region" description="Basic and acidic residues" evidence="1">
    <location>
        <begin position="42"/>
        <end position="58"/>
    </location>
</feature>